<accession>A0AA35X6A7</accession>
<protein>
    <submittedName>
        <fullName evidence="4">Succinyl-diaminopimelate desuccinylase</fullName>
    </submittedName>
</protein>
<dbReference type="Pfam" id="PF07687">
    <property type="entry name" value="M20_dimer"/>
    <property type="match status" value="1"/>
</dbReference>
<dbReference type="AlphaFoldDB" id="A0AA35X6A7"/>
<name>A0AA35X6A7_GEOBA</name>
<gene>
    <name evidence="4" type="ORF">GBAR_LOCUS22148</name>
</gene>
<organism evidence="4 5">
    <name type="scientific">Geodia barretti</name>
    <name type="common">Barrett's horny sponge</name>
    <dbReference type="NCBI Taxonomy" id="519541"/>
    <lineage>
        <taxon>Eukaryota</taxon>
        <taxon>Metazoa</taxon>
        <taxon>Porifera</taxon>
        <taxon>Demospongiae</taxon>
        <taxon>Heteroscleromorpha</taxon>
        <taxon>Tetractinellida</taxon>
        <taxon>Astrophorina</taxon>
        <taxon>Geodiidae</taxon>
        <taxon>Geodia</taxon>
    </lineage>
</organism>
<evidence type="ECO:0000313" key="4">
    <source>
        <dbReference type="EMBL" id="CAI8039745.1"/>
    </source>
</evidence>
<keyword evidence="1" id="KW-0479">Metal-binding</keyword>
<proteinExistence type="predicted"/>
<keyword evidence="5" id="KW-1185">Reference proteome</keyword>
<dbReference type="SUPFAM" id="SSF53187">
    <property type="entry name" value="Zn-dependent exopeptidases"/>
    <property type="match status" value="1"/>
</dbReference>
<keyword evidence="2" id="KW-0378">Hydrolase</keyword>
<dbReference type="EMBL" id="CASHTH010003061">
    <property type="protein sequence ID" value="CAI8039745.1"/>
    <property type="molecule type" value="Genomic_DNA"/>
</dbReference>
<dbReference type="Proteomes" id="UP001174909">
    <property type="component" value="Unassembled WGS sequence"/>
</dbReference>
<evidence type="ECO:0000256" key="2">
    <source>
        <dbReference type="ARBA" id="ARBA00022801"/>
    </source>
</evidence>
<dbReference type="GO" id="GO:0006526">
    <property type="term" value="P:L-arginine biosynthetic process"/>
    <property type="evidence" value="ECO:0007669"/>
    <property type="project" value="TreeGrafter"/>
</dbReference>
<dbReference type="GO" id="GO:0046872">
    <property type="term" value="F:metal ion binding"/>
    <property type="evidence" value="ECO:0007669"/>
    <property type="project" value="UniProtKB-KW"/>
</dbReference>
<dbReference type="SUPFAM" id="SSF55031">
    <property type="entry name" value="Bacterial exopeptidase dimerisation domain"/>
    <property type="match status" value="1"/>
</dbReference>
<evidence type="ECO:0000256" key="1">
    <source>
        <dbReference type="ARBA" id="ARBA00022723"/>
    </source>
</evidence>
<dbReference type="PANTHER" id="PTHR43808">
    <property type="entry name" value="ACETYLORNITHINE DEACETYLASE"/>
    <property type="match status" value="1"/>
</dbReference>
<dbReference type="Gene3D" id="3.30.70.360">
    <property type="match status" value="1"/>
</dbReference>
<dbReference type="GO" id="GO:0008777">
    <property type="term" value="F:acetylornithine deacetylase activity"/>
    <property type="evidence" value="ECO:0007669"/>
    <property type="project" value="TreeGrafter"/>
</dbReference>
<evidence type="ECO:0000259" key="3">
    <source>
        <dbReference type="Pfam" id="PF07687"/>
    </source>
</evidence>
<sequence>MVKIGRRGSLNGTLRVAGRQGHVAYPALADNPLPRLVALLNALLALTLDEGTDHFQPSRLELTSIDVGNEATNVIPGAAVVRFNVRFNDRHTGASLERTIRAHLDATGEPYDLAIEVSGEAFVTPPGRLSTIIAESVAAVTGMTPTLSTTGGTSDARFIKDHCPVAEFGLLSRTMHRTDECVPVESLEQLTDIYLGILQRYFSDS</sequence>
<reference evidence="4" key="1">
    <citation type="submission" date="2023-03" db="EMBL/GenBank/DDBJ databases">
        <authorList>
            <person name="Steffen K."/>
            <person name="Cardenas P."/>
        </authorList>
    </citation>
    <scope>NUCLEOTIDE SEQUENCE</scope>
</reference>
<evidence type="ECO:0000313" key="5">
    <source>
        <dbReference type="Proteomes" id="UP001174909"/>
    </source>
</evidence>
<dbReference type="InterPro" id="IPR036264">
    <property type="entry name" value="Bact_exopeptidase_dim_dom"/>
</dbReference>
<dbReference type="InterPro" id="IPR050072">
    <property type="entry name" value="Peptidase_M20A"/>
</dbReference>
<dbReference type="InterPro" id="IPR011650">
    <property type="entry name" value="Peptidase_M20_dimer"/>
</dbReference>
<feature type="domain" description="Peptidase M20 dimerisation" evidence="3">
    <location>
        <begin position="4"/>
        <end position="111"/>
    </location>
</feature>
<comment type="caution">
    <text evidence="4">The sequence shown here is derived from an EMBL/GenBank/DDBJ whole genome shotgun (WGS) entry which is preliminary data.</text>
</comment>
<dbReference type="PANTHER" id="PTHR43808:SF31">
    <property type="entry name" value="N-ACETYL-L-CITRULLINE DEACETYLASE"/>
    <property type="match status" value="1"/>
</dbReference>